<name>A0ABW8AKD2_9ACTN</name>
<evidence type="ECO:0000256" key="2">
    <source>
        <dbReference type="PROSITE-ProRule" id="PRU00252"/>
    </source>
</evidence>
<dbReference type="PROSITE" id="PS50935">
    <property type="entry name" value="SSB"/>
    <property type="match status" value="1"/>
</dbReference>
<proteinExistence type="predicted"/>
<sequence length="180" mass="20190">MHDVRVTVRGNITNDLTIRQLDENRQVANFGIACNVRRWDGPTRRFVDQQTLYYRVSCWGRLADNAAASFAKGEPVLVHGKVKQESWEKDGQRFEATTIVAEYIGHDLNWGTSSFRKIARAVPVEAPEDAMDREIAEQAAREREQAGLVVDELTGEVLPADLPDELPDDAWAQVSETVPA</sequence>
<dbReference type="NCBIfam" id="TIGR00621">
    <property type="entry name" value="ssb"/>
    <property type="match status" value="1"/>
</dbReference>
<dbReference type="GO" id="GO:0003677">
    <property type="term" value="F:DNA binding"/>
    <property type="evidence" value="ECO:0007669"/>
    <property type="project" value="UniProtKB-KW"/>
</dbReference>
<comment type="caution">
    <text evidence="4">The sequence shown here is derived from an EMBL/GenBank/DDBJ whole genome shotgun (WGS) entry which is preliminary data.</text>
</comment>
<dbReference type="InterPro" id="IPR000424">
    <property type="entry name" value="Primosome_PriB/ssb"/>
</dbReference>
<dbReference type="Proteomes" id="UP001612915">
    <property type="component" value="Unassembled WGS sequence"/>
</dbReference>
<organism evidence="4 5">
    <name type="scientific">Spongisporangium articulatum</name>
    <dbReference type="NCBI Taxonomy" id="3362603"/>
    <lineage>
        <taxon>Bacteria</taxon>
        <taxon>Bacillati</taxon>
        <taxon>Actinomycetota</taxon>
        <taxon>Actinomycetes</taxon>
        <taxon>Kineosporiales</taxon>
        <taxon>Kineosporiaceae</taxon>
        <taxon>Spongisporangium</taxon>
    </lineage>
</organism>
<dbReference type="InterPro" id="IPR011344">
    <property type="entry name" value="ssDNA-bd"/>
</dbReference>
<accession>A0ABW8AKD2</accession>
<dbReference type="Pfam" id="PF00436">
    <property type="entry name" value="SSB"/>
    <property type="match status" value="1"/>
</dbReference>
<dbReference type="SUPFAM" id="SSF50249">
    <property type="entry name" value="Nucleic acid-binding proteins"/>
    <property type="match status" value="1"/>
</dbReference>
<dbReference type="Gene3D" id="2.40.50.140">
    <property type="entry name" value="Nucleic acid-binding proteins"/>
    <property type="match status" value="1"/>
</dbReference>
<evidence type="ECO:0000256" key="1">
    <source>
        <dbReference type="ARBA" id="ARBA00023125"/>
    </source>
</evidence>
<reference evidence="4 5" key="1">
    <citation type="submission" date="2024-10" db="EMBL/GenBank/DDBJ databases">
        <title>The Natural Products Discovery Center: Release of the First 8490 Sequenced Strains for Exploring Actinobacteria Biosynthetic Diversity.</title>
        <authorList>
            <person name="Kalkreuter E."/>
            <person name="Kautsar S.A."/>
            <person name="Yang D."/>
            <person name="Bader C.D."/>
            <person name="Teijaro C.N."/>
            <person name="Fluegel L."/>
            <person name="Davis C.M."/>
            <person name="Simpson J.R."/>
            <person name="Lauterbach L."/>
            <person name="Steele A.D."/>
            <person name="Gui C."/>
            <person name="Meng S."/>
            <person name="Li G."/>
            <person name="Viehrig K."/>
            <person name="Ye F."/>
            <person name="Su P."/>
            <person name="Kiefer A.F."/>
            <person name="Nichols A."/>
            <person name="Cepeda A.J."/>
            <person name="Yan W."/>
            <person name="Fan B."/>
            <person name="Jiang Y."/>
            <person name="Adhikari A."/>
            <person name="Zheng C.-J."/>
            <person name="Schuster L."/>
            <person name="Cowan T.M."/>
            <person name="Smanski M.J."/>
            <person name="Chevrette M.G."/>
            <person name="De Carvalho L.P.S."/>
            <person name="Shen B."/>
        </authorList>
    </citation>
    <scope>NUCLEOTIDE SEQUENCE [LARGE SCALE GENOMIC DNA]</scope>
    <source>
        <strain evidence="4 5">NPDC049639</strain>
    </source>
</reference>
<gene>
    <name evidence="4" type="ORF">ACIB24_07055</name>
</gene>
<dbReference type="EMBL" id="JBITLV010000002">
    <property type="protein sequence ID" value="MFI7586816.1"/>
    <property type="molecule type" value="Genomic_DNA"/>
</dbReference>
<dbReference type="InterPro" id="IPR012340">
    <property type="entry name" value="NA-bd_OB-fold"/>
</dbReference>
<protein>
    <recommendedName>
        <fullName evidence="3">Single-stranded DNA-binding protein</fullName>
    </recommendedName>
</protein>
<evidence type="ECO:0000256" key="3">
    <source>
        <dbReference type="RuleBase" id="RU000524"/>
    </source>
</evidence>
<evidence type="ECO:0000313" key="4">
    <source>
        <dbReference type="EMBL" id="MFI7586816.1"/>
    </source>
</evidence>
<dbReference type="RefSeq" id="WP_398277282.1">
    <property type="nucleotide sequence ID" value="NZ_JBITLV010000002.1"/>
</dbReference>
<keyword evidence="1 2" id="KW-0238">DNA-binding</keyword>
<dbReference type="CDD" id="cd04496">
    <property type="entry name" value="SSB_OBF"/>
    <property type="match status" value="1"/>
</dbReference>
<evidence type="ECO:0000313" key="5">
    <source>
        <dbReference type="Proteomes" id="UP001612915"/>
    </source>
</evidence>
<keyword evidence="5" id="KW-1185">Reference proteome</keyword>